<keyword evidence="2" id="KW-1185">Reference proteome</keyword>
<reference evidence="1 2" key="1">
    <citation type="submission" date="2018-07" db="EMBL/GenBank/DDBJ databases">
        <title>Chitinophaga K2CV101002-2 sp. nov., isolated from a monsoon evergreen broad-leaved forest soil.</title>
        <authorList>
            <person name="Lv Y."/>
        </authorList>
    </citation>
    <scope>NUCLEOTIDE SEQUENCE [LARGE SCALE GENOMIC DNA]</scope>
    <source>
        <strain evidence="1 2">GDMCC 1.1288</strain>
    </source>
</reference>
<dbReference type="EMBL" id="QPMM01000007">
    <property type="protein sequence ID" value="RFS21692.1"/>
    <property type="molecule type" value="Genomic_DNA"/>
</dbReference>
<evidence type="ECO:0000313" key="2">
    <source>
        <dbReference type="Proteomes" id="UP000260644"/>
    </source>
</evidence>
<dbReference type="RefSeq" id="WP_116976236.1">
    <property type="nucleotide sequence ID" value="NZ_QPMM01000007.1"/>
</dbReference>
<dbReference type="Proteomes" id="UP000260644">
    <property type="component" value="Unassembled WGS sequence"/>
</dbReference>
<organism evidence="1 2">
    <name type="scientific">Chitinophaga silvatica</name>
    <dbReference type="NCBI Taxonomy" id="2282649"/>
    <lineage>
        <taxon>Bacteria</taxon>
        <taxon>Pseudomonadati</taxon>
        <taxon>Bacteroidota</taxon>
        <taxon>Chitinophagia</taxon>
        <taxon>Chitinophagales</taxon>
        <taxon>Chitinophagaceae</taxon>
        <taxon>Chitinophaga</taxon>
    </lineage>
</organism>
<dbReference type="OrthoDB" id="668532at2"/>
<accession>A0A3E1Y8F5</accession>
<sequence>MQLPPIEIRCPNCELKAFFYSETITLNMKVVPGLEGKAICSHCGFNSHFAFSNKHYYYQILVGKRILYARTLENLIALREYFKEGKKTSGDPDEDFPKAFYQNRDKIIKEIDKIVEEQTC</sequence>
<proteinExistence type="predicted"/>
<dbReference type="AlphaFoldDB" id="A0A3E1Y8F5"/>
<evidence type="ECO:0000313" key="1">
    <source>
        <dbReference type="EMBL" id="RFS21692.1"/>
    </source>
</evidence>
<protein>
    <submittedName>
        <fullName evidence="1">Uncharacterized protein</fullName>
    </submittedName>
</protein>
<name>A0A3E1Y8F5_9BACT</name>
<gene>
    <name evidence="1" type="ORF">DVR12_13590</name>
</gene>
<comment type="caution">
    <text evidence="1">The sequence shown here is derived from an EMBL/GenBank/DDBJ whole genome shotgun (WGS) entry which is preliminary data.</text>
</comment>